<evidence type="ECO:0000313" key="1">
    <source>
        <dbReference type="EMBL" id="NMP21562.1"/>
    </source>
</evidence>
<dbReference type="AlphaFoldDB" id="A0A7Y0L201"/>
<reference evidence="1 2" key="1">
    <citation type="submission" date="2020-04" db="EMBL/GenBank/DDBJ databases">
        <authorList>
            <person name="Zhang R."/>
            <person name="Schippers A."/>
        </authorList>
    </citation>
    <scope>NUCLEOTIDE SEQUENCE [LARGE SCALE GENOMIC DNA]</scope>
    <source>
        <strain evidence="1 2">DSM 109850</strain>
    </source>
</reference>
<comment type="caution">
    <text evidence="1">The sequence shown here is derived from an EMBL/GenBank/DDBJ whole genome shotgun (WGS) entry which is preliminary data.</text>
</comment>
<sequence length="101" mass="11060">MADVRIVEEPPRSDVWRDPQTVLDGMATLLDLSTEAQRAQLAILLRERIVAPRDGVIAPRNRVAVVAWTPPFGVGRRPGGIRWGGWPVGSRTAGSRRRAGP</sequence>
<name>A0A7Y0L201_9FIRM</name>
<keyword evidence="2" id="KW-1185">Reference proteome</keyword>
<gene>
    <name evidence="1" type="ORF">HIJ39_04220</name>
</gene>
<protein>
    <submittedName>
        <fullName evidence="1">Uncharacterized protein</fullName>
    </submittedName>
</protein>
<dbReference type="RefSeq" id="WP_169097033.1">
    <property type="nucleotide sequence ID" value="NZ_JABBVZ010000009.1"/>
</dbReference>
<organism evidence="1 2">
    <name type="scientific">Sulfobacillus harzensis</name>
    <dbReference type="NCBI Taxonomy" id="2729629"/>
    <lineage>
        <taxon>Bacteria</taxon>
        <taxon>Bacillati</taxon>
        <taxon>Bacillota</taxon>
        <taxon>Clostridia</taxon>
        <taxon>Eubacteriales</taxon>
        <taxon>Clostridiales Family XVII. Incertae Sedis</taxon>
        <taxon>Sulfobacillus</taxon>
    </lineage>
</organism>
<dbReference type="EMBL" id="JABBVZ010000009">
    <property type="protein sequence ID" value="NMP21562.1"/>
    <property type="molecule type" value="Genomic_DNA"/>
</dbReference>
<dbReference type="Proteomes" id="UP000533476">
    <property type="component" value="Unassembled WGS sequence"/>
</dbReference>
<evidence type="ECO:0000313" key="2">
    <source>
        <dbReference type="Proteomes" id="UP000533476"/>
    </source>
</evidence>
<proteinExistence type="predicted"/>
<accession>A0A7Y0L201</accession>